<dbReference type="InterPro" id="IPR010989">
    <property type="entry name" value="SNARE"/>
</dbReference>
<dbReference type="InterPro" id="IPR015260">
    <property type="entry name" value="Syntaxin-6/10/61_N"/>
</dbReference>
<dbReference type="GO" id="GO:0048193">
    <property type="term" value="P:Golgi vesicle transport"/>
    <property type="evidence" value="ECO:0007669"/>
    <property type="project" value="InterPro"/>
</dbReference>
<dbReference type="Proteomes" id="UP001372834">
    <property type="component" value="Unassembled WGS sequence"/>
</dbReference>
<dbReference type="GO" id="GO:0016020">
    <property type="term" value="C:membrane"/>
    <property type="evidence" value="ECO:0007669"/>
    <property type="project" value="InterPro"/>
</dbReference>
<reference evidence="10 11" key="1">
    <citation type="submission" date="2023-10" db="EMBL/GenBank/DDBJ databases">
        <title>Genomes of two closely related lineages of the louse Polyplax serrata with different host specificities.</title>
        <authorList>
            <person name="Martinu J."/>
            <person name="Tarabai H."/>
            <person name="Stefka J."/>
            <person name="Hypsa V."/>
        </authorList>
    </citation>
    <scope>NUCLEOTIDE SEQUENCE [LARGE SCALE GENOMIC DNA]</scope>
    <source>
        <strain evidence="10">HR10_N</strain>
    </source>
</reference>
<dbReference type="GO" id="GO:0015031">
    <property type="term" value="P:protein transport"/>
    <property type="evidence" value="ECO:0007669"/>
    <property type="project" value="UniProtKB-KW"/>
</dbReference>
<dbReference type="GO" id="GO:0005794">
    <property type="term" value="C:Golgi apparatus"/>
    <property type="evidence" value="ECO:0007669"/>
    <property type="project" value="UniProtKB-SubCell"/>
</dbReference>
<keyword evidence="7" id="KW-0472">Membrane</keyword>
<protein>
    <submittedName>
        <fullName evidence="10">Syntaxin-6</fullName>
    </submittedName>
</protein>
<organism evidence="10 11">
    <name type="scientific">Polyplax serrata</name>
    <name type="common">Common mouse louse</name>
    <dbReference type="NCBI Taxonomy" id="468196"/>
    <lineage>
        <taxon>Eukaryota</taxon>
        <taxon>Metazoa</taxon>
        <taxon>Ecdysozoa</taxon>
        <taxon>Arthropoda</taxon>
        <taxon>Hexapoda</taxon>
        <taxon>Insecta</taxon>
        <taxon>Pterygota</taxon>
        <taxon>Neoptera</taxon>
        <taxon>Paraneoptera</taxon>
        <taxon>Psocodea</taxon>
        <taxon>Troctomorpha</taxon>
        <taxon>Phthiraptera</taxon>
        <taxon>Anoplura</taxon>
        <taxon>Polyplacidae</taxon>
        <taxon>Polyplax</taxon>
    </lineage>
</organism>
<proteinExistence type="inferred from homology"/>
<keyword evidence="6" id="KW-0333">Golgi apparatus</keyword>
<evidence type="ECO:0000313" key="11">
    <source>
        <dbReference type="Proteomes" id="UP001372834"/>
    </source>
</evidence>
<dbReference type="Gene3D" id="1.20.58.90">
    <property type="match status" value="1"/>
</dbReference>
<dbReference type="Pfam" id="PF09177">
    <property type="entry name" value="STX6_10_61_N"/>
    <property type="match status" value="1"/>
</dbReference>
<evidence type="ECO:0000256" key="2">
    <source>
        <dbReference type="ARBA" id="ARBA00022448"/>
    </source>
</evidence>
<evidence type="ECO:0000256" key="6">
    <source>
        <dbReference type="ARBA" id="ARBA00023034"/>
    </source>
</evidence>
<evidence type="ECO:0000256" key="1">
    <source>
        <dbReference type="ARBA" id="ARBA00009063"/>
    </source>
</evidence>
<evidence type="ECO:0000313" key="10">
    <source>
        <dbReference type="EMBL" id="KAK6628982.1"/>
    </source>
</evidence>
<evidence type="ECO:0000256" key="3">
    <source>
        <dbReference type="ARBA" id="ARBA00022692"/>
    </source>
</evidence>
<feature type="domain" description="Syntaxin 6/10/61 N-terminal" evidence="9">
    <location>
        <begin position="5"/>
        <end position="71"/>
    </location>
</feature>
<evidence type="ECO:0000256" key="8">
    <source>
        <dbReference type="ARBA" id="ARBA00037801"/>
    </source>
</evidence>
<dbReference type="AlphaFoldDB" id="A0AAN8PEG9"/>
<dbReference type="CDD" id="cd21443">
    <property type="entry name" value="SNARE_NTD_STX6_STX10"/>
    <property type="match status" value="1"/>
</dbReference>
<evidence type="ECO:0000256" key="4">
    <source>
        <dbReference type="ARBA" id="ARBA00022927"/>
    </source>
</evidence>
<comment type="subcellular location">
    <subcellularLocation>
        <location evidence="8">Golgi apparatus</location>
        <location evidence="8">trans-Golgi network membrane</location>
        <topology evidence="8">Single-pass type IV membrane protein</topology>
    </subcellularLocation>
</comment>
<dbReference type="SUPFAM" id="SSF47661">
    <property type="entry name" value="t-snare proteins"/>
    <property type="match status" value="1"/>
</dbReference>
<keyword evidence="2" id="KW-0813">Transport</keyword>
<evidence type="ECO:0000259" key="9">
    <source>
        <dbReference type="Pfam" id="PF09177"/>
    </source>
</evidence>
<gene>
    <name evidence="10" type="primary">STX6</name>
    <name evidence="10" type="ORF">RUM43_002799</name>
</gene>
<name>A0AAN8PEG9_POLSC</name>
<keyword evidence="3" id="KW-0812">Transmembrane</keyword>
<dbReference type="FunFam" id="1.20.58.90:FF:000004">
    <property type="entry name" value="Syntaxin 10"/>
    <property type="match status" value="1"/>
</dbReference>
<evidence type="ECO:0000256" key="7">
    <source>
        <dbReference type="ARBA" id="ARBA00023136"/>
    </source>
</evidence>
<evidence type="ECO:0000256" key="5">
    <source>
        <dbReference type="ARBA" id="ARBA00022989"/>
    </source>
</evidence>
<accession>A0AAN8PEG9</accession>
<comment type="similarity">
    <text evidence="1">Belongs to the syntaxin family.</text>
</comment>
<keyword evidence="5" id="KW-1133">Transmembrane helix</keyword>
<dbReference type="EMBL" id="JAWJWE010000036">
    <property type="protein sequence ID" value="KAK6628982.1"/>
    <property type="molecule type" value="Genomic_DNA"/>
</dbReference>
<keyword evidence="4" id="KW-0653">Protein transport</keyword>
<comment type="caution">
    <text evidence="10">The sequence shown here is derived from an EMBL/GenBank/DDBJ whole genome shotgun (WGS) entry which is preliminary data.</text>
</comment>
<sequence length="72" mass="8466">MSLEDPFFVVKDEVNKALNKTCNLYGRWLELQDPNGLDPVRDELDWTSTELRNALRSIEWDLEDLEDTINIL</sequence>